<evidence type="ECO:0000256" key="1">
    <source>
        <dbReference type="SAM" id="SignalP"/>
    </source>
</evidence>
<feature type="signal peptide" evidence="1">
    <location>
        <begin position="1"/>
        <end position="19"/>
    </location>
</feature>
<feature type="chain" id="PRO_5007284576" evidence="1">
    <location>
        <begin position="20"/>
        <end position="101"/>
    </location>
</feature>
<protein>
    <submittedName>
        <fullName evidence="2">8.9 kDa family member</fullName>
    </submittedName>
</protein>
<sequence length="101" mass="10955">MKILVVIILAVQGIVMAYAFQCIARADLQAGCQFGPIRIPLGRTVTLRDPCVRVRCPGHGLRLEIDGCPFRGGSNPHPGAPSRFNHLAYPFCCDSCNAVFV</sequence>
<dbReference type="EMBL" id="GEDV01011588">
    <property type="protein sequence ID" value="JAP76969.1"/>
    <property type="molecule type" value="Transcribed_RNA"/>
</dbReference>
<accession>A0A131YCF4</accession>
<organism evidence="2">
    <name type="scientific">Rhipicephalus appendiculatus</name>
    <name type="common">Brown ear tick</name>
    <dbReference type="NCBI Taxonomy" id="34631"/>
    <lineage>
        <taxon>Eukaryota</taxon>
        <taxon>Metazoa</taxon>
        <taxon>Ecdysozoa</taxon>
        <taxon>Arthropoda</taxon>
        <taxon>Chelicerata</taxon>
        <taxon>Arachnida</taxon>
        <taxon>Acari</taxon>
        <taxon>Parasitiformes</taxon>
        <taxon>Ixodida</taxon>
        <taxon>Ixodoidea</taxon>
        <taxon>Ixodidae</taxon>
        <taxon>Rhipicephalinae</taxon>
        <taxon>Rhipicephalus</taxon>
        <taxon>Rhipicephalus</taxon>
    </lineage>
</organism>
<name>A0A131YCF4_RHIAP</name>
<proteinExistence type="predicted"/>
<reference evidence="2" key="1">
    <citation type="journal article" date="2016" name="Ticks Tick Borne Dis.">
        <title>De novo assembly and annotation of the salivary gland transcriptome of Rhipicephalus appendiculatus male and female ticks during blood feeding.</title>
        <authorList>
            <person name="de Castro M.H."/>
            <person name="de Klerk D."/>
            <person name="Pienaar R."/>
            <person name="Latif A.A."/>
            <person name="Rees D.J."/>
            <person name="Mans B.J."/>
        </authorList>
    </citation>
    <scope>NUCLEOTIDE SEQUENCE</scope>
    <source>
        <tissue evidence="2">Salivary glands</tissue>
    </source>
</reference>
<keyword evidence="1" id="KW-0732">Signal</keyword>
<evidence type="ECO:0000313" key="2">
    <source>
        <dbReference type="EMBL" id="JAP76969.1"/>
    </source>
</evidence>
<dbReference type="AlphaFoldDB" id="A0A131YCF4"/>